<dbReference type="GO" id="GO:0005524">
    <property type="term" value="F:ATP binding"/>
    <property type="evidence" value="ECO:0007669"/>
    <property type="project" value="UniProtKB-UniRule"/>
</dbReference>
<dbReference type="Pfam" id="PF02655">
    <property type="entry name" value="ATP-grasp_3"/>
    <property type="match status" value="1"/>
</dbReference>
<keyword evidence="1" id="KW-0067">ATP-binding</keyword>
<organism evidence="3 4">
    <name type="scientific">Candidatus Beckwithbacteria bacterium GW2011_GWB1_47_15</name>
    <dbReference type="NCBI Taxonomy" id="1618371"/>
    <lineage>
        <taxon>Bacteria</taxon>
        <taxon>Candidatus Beckwithiibacteriota</taxon>
    </lineage>
</organism>
<dbReference type="AlphaFoldDB" id="A0A0G1RV24"/>
<name>A0A0G1RV24_9BACT</name>
<dbReference type="EMBL" id="LCNT01000004">
    <property type="protein sequence ID" value="KKU61129.1"/>
    <property type="molecule type" value="Genomic_DNA"/>
</dbReference>
<evidence type="ECO:0000313" key="3">
    <source>
        <dbReference type="EMBL" id="KKU61129.1"/>
    </source>
</evidence>
<evidence type="ECO:0000256" key="1">
    <source>
        <dbReference type="PROSITE-ProRule" id="PRU00409"/>
    </source>
</evidence>
<protein>
    <submittedName>
        <fullName evidence="3">ATP-grasp domain protein</fullName>
    </submittedName>
</protein>
<gene>
    <name evidence="3" type="ORF">UX85_C0004G0051</name>
</gene>
<evidence type="ECO:0000313" key="4">
    <source>
        <dbReference type="Proteomes" id="UP000033860"/>
    </source>
</evidence>
<dbReference type="Gene3D" id="3.30.470.20">
    <property type="entry name" value="ATP-grasp fold, B domain"/>
    <property type="match status" value="1"/>
</dbReference>
<feature type="domain" description="ATP-grasp" evidence="2">
    <location>
        <begin position="143"/>
        <end position="361"/>
    </location>
</feature>
<dbReference type="GO" id="GO:0046872">
    <property type="term" value="F:metal ion binding"/>
    <property type="evidence" value="ECO:0007669"/>
    <property type="project" value="InterPro"/>
</dbReference>
<reference evidence="3 4" key="1">
    <citation type="journal article" date="2015" name="Nature">
        <title>rRNA introns, odd ribosomes, and small enigmatic genomes across a large radiation of phyla.</title>
        <authorList>
            <person name="Brown C.T."/>
            <person name="Hug L.A."/>
            <person name="Thomas B.C."/>
            <person name="Sharon I."/>
            <person name="Castelle C.J."/>
            <person name="Singh A."/>
            <person name="Wilkins M.J."/>
            <person name="Williams K.H."/>
            <person name="Banfield J.F."/>
        </authorList>
    </citation>
    <scope>NUCLEOTIDE SEQUENCE [LARGE SCALE GENOMIC DNA]</scope>
</reference>
<dbReference type="PROSITE" id="PS50975">
    <property type="entry name" value="ATP_GRASP"/>
    <property type="match status" value="1"/>
</dbReference>
<proteinExistence type="predicted"/>
<evidence type="ECO:0000259" key="2">
    <source>
        <dbReference type="PROSITE" id="PS50975"/>
    </source>
</evidence>
<dbReference type="InterPro" id="IPR003806">
    <property type="entry name" value="ATP-grasp_PylC-type"/>
</dbReference>
<keyword evidence="1" id="KW-0547">Nucleotide-binding</keyword>
<dbReference type="Proteomes" id="UP000033860">
    <property type="component" value="Unassembled WGS sequence"/>
</dbReference>
<dbReference type="InterPro" id="IPR011761">
    <property type="entry name" value="ATP-grasp"/>
</dbReference>
<accession>A0A0G1RV24</accession>
<sequence>MLFVDSDWQKSKEAVRQALGRVDKNLVGIGVTAFNRISPALVSDKFQLVCHRAGSDLPYLRKIAKVTAISESWPETAGMTRYNSLAILQHPGVEQYLTSLGKVGVFVYKTSERVDRLCDERGYQLIANRHEIRDKFENKKDFRVIGKKIGLKMIGGETIKIDDLSDEKYGELVGKMGDKLVLQLTELSRGGGSGTFFINNKGDLEKFREVVAEKGENREEEEKLTFVNVTQFVEGIAGSITGCVTREGVLTGVVQTQVVDVPELVRRDTGRSGVFRGHDWSVFHYSDKVQRQAEKMAEALGGFMAKEGYKGIFGIDLIIDRERDEVYPVECNPRYTGAFPVYSLLQAQANEVPLDVFQLLEFLGVDYAYDFEAVNQSWKTPKFGAHLVLHNRDHENWVRAGGELAAGVYRFKVEADDKVELTFLREGFQPEDLRGEDELVLTDGVPYKGDLIKPHLRCGKLIFAGKVLNKIHDQLTAEASAVVKEVYRRFDFQVVDVPEDDWRWERRMASEANA</sequence>
<comment type="caution">
    <text evidence="3">The sequence shown here is derived from an EMBL/GenBank/DDBJ whole genome shotgun (WGS) entry which is preliminary data.</text>
</comment>
<dbReference type="SUPFAM" id="SSF56059">
    <property type="entry name" value="Glutathione synthetase ATP-binding domain-like"/>
    <property type="match status" value="1"/>
</dbReference>